<keyword evidence="2" id="KW-0732">Signal</keyword>
<proteinExistence type="predicted"/>
<evidence type="ECO:0000313" key="5">
    <source>
        <dbReference type="Proteomes" id="UP000677244"/>
    </source>
</evidence>
<protein>
    <submittedName>
        <fullName evidence="4">YdcF family protein</fullName>
    </submittedName>
</protein>
<dbReference type="PANTHER" id="PTHR30336:SF20">
    <property type="entry name" value="DUF218 DOMAIN-CONTAINING PROTEIN"/>
    <property type="match status" value="1"/>
</dbReference>
<dbReference type="Gene3D" id="3.40.50.620">
    <property type="entry name" value="HUPs"/>
    <property type="match status" value="1"/>
</dbReference>
<accession>A0ABS3YPI1</accession>
<dbReference type="Pfam" id="PF02698">
    <property type="entry name" value="DUF218"/>
    <property type="match status" value="1"/>
</dbReference>
<feature type="region of interest" description="Disordered" evidence="1">
    <location>
        <begin position="429"/>
        <end position="450"/>
    </location>
</feature>
<dbReference type="EMBL" id="JAGHKO010000001">
    <property type="protein sequence ID" value="MBO9199375.1"/>
    <property type="molecule type" value="Genomic_DNA"/>
</dbReference>
<name>A0ABS3YPI1_9BACT</name>
<dbReference type="InterPro" id="IPR003848">
    <property type="entry name" value="DUF218"/>
</dbReference>
<feature type="domain" description="DUF218" evidence="3">
    <location>
        <begin position="287"/>
        <end position="437"/>
    </location>
</feature>
<dbReference type="RefSeq" id="WP_209137441.1">
    <property type="nucleotide sequence ID" value="NZ_JAGHKO010000001.1"/>
</dbReference>
<organism evidence="4 5">
    <name type="scientific">Niastella soli</name>
    <dbReference type="NCBI Taxonomy" id="2821487"/>
    <lineage>
        <taxon>Bacteria</taxon>
        <taxon>Pseudomonadati</taxon>
        <taxon>Bacteroidota</taxon>
        <taxon>Chitinophagia</taxon>
        <taxon>Chitinophagales</taxon>
        <taxon>Chitinophagaceae</taxon>
        <taxon>Niastella</taxon>
    </lineage>
</organism>
<comment type="caution">
    <text evidence="4">The sequence shown here is derived from an EMBL/GenBank/DDBJ whole genome shotgun (WGS) entry which is preliminary data.</text>
</comment>
<dbReference type="CDD" id="cd06259">
    <property type="entry name" value="YdcF-like"/>
    <property type="match status" value="1"/>
</dbReference>
<evidence type="ECO:0000256" key="1">
    <source>
        <dbReference type="SAM" id="MobiDB-lite"/>
    </source>
</evidence>
<keyword evidence="5" id="KW-1185">Reference proteome</keyword>
<dbReference type="InterPro" id="IPR014729">
    <property type="entry name" value="Rossmann-like_a/b/a_fold"/>
</dbReference>
<sequence length="450" mass="51028">MKYLAVTLFCFCLILCINTIHGQNNPNQDAASINEQLLKQGTTDAQSFSREKGMVFYNSGQDEPEFSNQEMQLLLNDFSLLGMLGSSLNNLQYEPRLFRETKARLKQDAKESVKGCRTAACYSNSLKFTSFEIMAIGDELVNLTTKHPQFKSMVQGLKKIGKYHLFNNEADSGFIRKAWEADALGINYILQTYIEGNEPLYPKIDAISFVKDDPVFADSVKAIVTKISSFKYRTLLFYRIPVKLAIEILRLNGRDEAMRYNGLMGRSYNTIVQSVRNINWDLFPNSVILVPGLGPERPDISLDSGSARRCDSAAVRYYTRRAPFIVVSGGHVHPNKTPYCEAIEMKKYLINKWHIPEPAIIIEPNARHTTTNLRNTNRLLYKYNFPTQKPVLIVSDPAQTAYINGAMKDKAIKELGYAPFSTIRKISPTETEYLPSQDSRHINSMDPLDP</sequence>
<feature type="chain" id="PRO_5046744512" evidence="2">
    <location>
        <begin position="23"/>
        <end position="450"/>
    </location>
</feature>
<dbReference type="InterPro" id="IPR051599">
    <property type="entry name" value="Cell_Envelope_Assoc"/>
</dbReference>
<evidence type="ECO:0000259" key="3">
    <source>
        <dbReference type="Pfam" id="PF02698"/>
    </source>
</evidence>
<feature type="signal peptide" evidence="2">
    <location>
        <begin position="1"/>
        <end position="22"/>
    </location>
</feature>
<evidence type="ECO:0000256" key="2">
    <source>
        <dbReference type="SAM" id="SignalP"/>
    </source>
</evidence>
<gene>
    <name evidence="4" type="ORF">J7I42_03795</name>
</gene>
<dbReference type="Proteomes" id="UP000677244">
    <property type="component" value="Unassembled WGS sequence"/>
</dbReference>
<dbReference type="PANTHER" id="PTHR30336">
    <property type="entry name" value="INNER MEMBRANE PROTEIN, PROBABLE PERMEASE"/>
    <property type="match status" value="1"/>
</dbReference>
<evidence type="ECO:0000313" key="4">
    <source>
        <dbReference type="EMBL" id="MBO9199375.1"/>
    </source>
</evidence>
<reference evidence="4 5" key="1">
    <citation type="submission" date="2021-03" db="EMBL/GenBank/DDBJ databases">
        <title>Assistant Professor.</title>
        <authorList>
            <person name="Huq M.A."/>
        </authorList>
    </citation>
    <scope>NUCLEOTIDE SEQUENCE [LARGE SCALE GENOMIC DNA]</scope>
    <source>
        <strain evidence="4 5">MAH-29</strain>
    </source>
</reference>